<feature type="domain" description="Type II methyltransferase M.TaqI-like" evidence="6">
    <location>
        <begin position="98"/>
        <end position="228"/>
    </location>
</feature>
<dbReference type="REBASE" id="233965">
    <property type="entry name" value="M.Esp27ORFDP"/>
</dbReference>
<keyword evidence="2 7" id="KW-0489">Methyltransferase</keyword>
<dbReference type="InterPro" id="IPR050953">
    <property type="entry name" value="N4_N6_ade-DNA_methylase"/>
</dbReference>
<dbReference type="AlphaFoldDB" id="A0A1C9ZYK8"/>
<keyword evidence="3" id="KW-0808">Transferase</keyword>
<keyword evidence="4" id="KW-0949">S-adenosyl-L-methionine</keyword>
<evidence type="ECO:0000256" key="1">
    <source>
        <dbReference type="ARBA" id="ARBA00011900"/>
    </source>
</evidence>
<protein>
    <recommendedName>
        <fullName evidence="1">site-specific DNA-methyltransferase (adenine-specific)</fullName>
        <ecNumber evidence="1">2.1.1.72</ecNumber>
    </recommendedName>
</protein>
<dbReference type="GO" id="GO:0032259">
    <property type="term" value="P:methylation"/>
    <property type="evidence" value="ECO:0007669"/>
    <property type="project" value="UniProtKB-KW"/>
</dbReference>
<name>A0A1C9ZYK8_9BACT</name>
<dbReference type="InterPro" id="IPR002052">
    <property type="entry name" value="DNA_methylase_N6_adenine_CS"/>
</dbReference>
<dbReference type="PRINTS" id="PR00507">
    <property type="entry name" value="N12N6MTFRASE"/>
</dbReference>
<reference evidence="7" key="1">
    <citation type="journal article" date="2016" name="Genome Biol. Evol.">
        <title>Comparison of intracellular "Ca. Endomicrobium trichonymphae" genomovars illuminates the requirement and decay of defense systems against foreign DNA.</title>
        <authorList>
            <person name="Izawa K."/>
            <person name="Kuwahara H."/>
            <person name="Kihara K."/>
            <person name="Yuki M."/>
            <person name="Lo N."/>
            <person name="Ito T."/>
            <person name="Ohkuma M."/>
            <person name="Hongoh Y."/>
        </authorList>
    </citation>
    <scope>NUCLEOTIDE SEQUENCE</scope>
    <source>
        <strain evidence="7">MdMp-027</strain>
    </source>
</reference>
<dbReference type="InterPro" id="IPR029063">
    <property type="entry name" value="SAM-dependent_MTases_sf"/>
</dbReference>
<dbReference type="Pfam" id="PF07669">
    <property type="entry name" value="Eco57I"/>
    <property type="match status" value="1"/>
</dbReference>
<evidence type="ECO:0000256" key="5">
    <source>
        <dbReference type="ARBA" id="ARBA00047942"/>
    </source>
</evidence>
<dbReference type="Gene3D" id="3.40.50.150">
    <property type="entry name" value="Vaccinia Virus protein VP39"/>
    <property type="match status" value="1"/>
</dbReference>
<dbReference type="PANTHER" id="PTHR33841:SF1">
    <property type="entry name" value="DNA METHYLTRANSFERASE A"/>
    <property type="match status" value="1"/>
</dbReference>
<evidence type="ECO:0000256" key="4">
    <source>
        <dbReference type="ARBA" id="ARBA00022691"/>
    </source>
</evidence>
<comment type="catalytic activity">
    <reaction evidence="5">
        <text>a 2'-deoxyadenosine in DNA + S-adenosyl-L-methionine = an N(6)-methyl-2'-deoxyadenosine in DNA + S-adenosyl-L-homocysteine + H(+)</text>
        <dbReference type="Rhea" id="RHEA:15197"/>
        <dbReference type="Rhea" id="RHEA-COMP:12418"/>
        <dbReference type="Rhea" id="RHEA-COMP:12419"/>
        <dbReference type="ChEBI" id="CHEBI:15378"/>
        <dbReference type="ChEBI" id="CHEBI:57856"/>
        <dbReference type="ChEBI" id="CHEBI:59789"/>
        <dbReference type="ChEBI" id="CHEBI:90615"/>
        <dbReference type="ChEBI" id="CHEBI:90616"/>
        <dbReference type="EC" id="2.1.1.72"/>
    </reaction>
</comment>
<evidence type="ECO:0000313" key="7">
    <source>
        <dbReference type="EMBL" id="BAV59365.1"/>
    </source>
</evidence>
<dbReference type="EC" id="2.1.1.72" evidence="1"/>
<dbReference type="GO" id="GO:0006304">
    <property type="term" value="P:DNA modification"/>
    <property type="evidence" value="ECO:0007669"/>
    <property type="project" value="InterPro"/>
</dbReference>
<accession>A0A1C9ZYK8</accession>
<dbReference type="PROSITE" id="PS00092">
    <property type="entry name" value="N6_MTASE"/>
    <property type="match status" value="1"/>
</dbReference>
<evidence type="ECO:0000256" key="3">
    <source>
        <dbReference type="ARBA" id="ARBA00022679"/>
    </source>
</evidence>
<dbReference type="EMBL" id="LC153152">
    <property type="protein sequence ID" value="BAV59365.1"/>
    <property type="molecule type" value="Genomic_DNA"/>
</dbReference>
<evidence type="ECO:0000259" key="6">
    <source>
        <dbReference type="Pfam" id="PF07669"/>
    </source>
</evidence>
<dbReference type="InterPro" id="IPR011639">
    <property type="entry name" value="MethylTrfase_TaqI-like_dom"/>
</dbReference>
<dbReference type="PANTHER" id="PTHR33841">
    <property type="entry name" value="DNA METHYLTRANSFERASE YEEA-RELATED"/>
    <property type="match status" value="1"/>
</dbReference>
<dbReference type="GO" id="GO:0003676">
    <property type="term" value="F:nucleic acid binding"/>
    <property type="evidence" value="ECO:0007669"/>
    <property type="project" value="InterPro"/>
</dbReference>
<evidence type="ECO:0000256" key="2">
    <source>
        <dbReference type="ARBA" id="ARBA00022603"/>
    </source>
</evidence>
<sequence>MQRENKIKEYALYEDKKLNGRVYTPPFIVSAILDFAGYCGCNILKKHIIDNSCGDGAFLAEIVSRYCREFLKTSGDFGKLKTDLETYIHGIEINKSEAAKCKERLDKISCGRGVKRVKWDLLCANALNVSKFNQRMDFVVGNPPYVRVHNLKENYSDVKKFSFARDGMTDLYLVFFEIGFNMLGPDGRMCLITPSSFFRSKAAGPLREFLYRKRRLLGVIDLGHFQPFSAATYTAITLCGNNGGGTVDYFVYDESANRKIKSETLDYESVFTGGKMYFSSKRNMNLIKNIEKTYRDNSKFLKISVKNGFATLCDSVFIGKIDIKDDYVIDVIKASTGKWTKCVFPYSSDGIPVNESDLKENHGLIYSYLKKYKEKLQKRDIEKNGHWFLFGRSQGVKDVFRNKVAVNSLVKDVKSIKLNEVKAGGGIYGGLYIISQYSFKDIEDIILRDDFIEYVRILKNYKSGGYYTFSSDDLEKFLVYKITKDWKYRGQPSLFENFN</sequence>
<proteinExistence type="predicted"/>
<organism evidence="7">
    <name type="scientific">Candidatus Endomicrobium sp. MdMp-027</name>
    <dbReference type="NCBI Taxonomy" id="1837116"/>
    <lineage>
        <taxon>Bacteria</taxon>
        <taxon>Pseudomonadati</taxon>
        <taxon>Elusimicrobiota</taxon>
        <taxon>Endomicrobiia</taxon>
        <taxon>Endomicrobiales</taxon>
        <taxon>Endomicrobiaceae</taxon>
        <taxon>Endomicrobium</taxon>
    </lineage>
</organism>
<dbReference type="SUPFAM" id="SSF53335">
    <property type="entry name" value="S-adenosyl-L-methionine-dependent methyltransferases"/>
    <property type="match status" value="1"/>
</dbReference>
<dbReference type="GO" id="GO:0009007">
    <property type="term" value="F:site-specific DNA-methyltransferase (adenine-specific) activity"/>
    <property type="evidence" value="ECO:0007669"/>
    <property type="project" value="UniProtKB-EC"/>
</dbReference>